<dbReference type="InterPro" id="IPR036188">
    <property type="entry name" value="FAD/NAD-bd_sf"/>
</dbReference>
<evidence type="ECO:0000259" key="7">
    <source>
        <dbReference type="SMART" id="SM00906"/>
    </source>
</evidence>
<name>A0A0U1LZW5_TALIS</name>
<protein>
    <submittedName>
        <fullName evidence="8">Tetracycline resistance protein from transposon Tn4351/Tn4400</fullName>
    </submittedName>
</protein>
<dbReference type="CDD" id="cd12148">
    <property type="entry name" value="fungal_TF_MHR"/>
    <property type="match status" value="1"/>
</dbReference>
<keyword evidence="3" id="KW-0560">Oxidoreductase</keyword>
<gene>
    <name evidence="8" type="ORF">PISL3812_05496</name>
</gene>
<dbReference type="Proteomes" id="UP000054383">
    <property type="component" value="Unassembled WGS sequence"/>
</dbReference>
<dbReference type="OMA" id="QWENALE"/>
<dbReference type="GO" id="GO:0008270">
    <property type="term" value="F:zinc ion binding"/>
    <property type="evidence" value="ECO:0007669"/>
    <property type="project" value="InterPro"/>
</dbReference>
<keyword evidence="2" id="KW-0274">FAD</keyword>
<evidence type="ECO:0000256" key="1">
    <source>
        <dbReference type="ARBA" id="ARBA00022630"/>
    </source>
</evidence>
<dbReference type="STRING" id="28573.A0A0U1LZW5"/>
<feature type="region of interest" description="Disordered" evidence="6">
    <location>
        <begin position="389"/>
        <end position="419"/>
    </location>
</feature>
<dbReference type="GO" id="GO:0071949">
    <property type="term" value="F:FAD binding"/>
    <property type="evidence" value="ECO:0007669"/>
    <property type="project" value="InterPro"/>
</dbReference>
<dbReference type="GO" id="GO:0003677">
    <property type="term" value="F:DNA binding"/>
    <property type="evidence" value="ECO:0007669"/>
    <property type="project" value="InterPro"/>
</dbReference>
<dbReference type="PANTHER" id="PTHR46972">
    <property type="entry name" value="MONOOXYGENASE ASQM-RELATED"/>
    <property type="match status" value="1"/>
</dbReference>
<evidence type="ECO:0000256" key="2">
    <source>
        <dbReference type="ARBA" id="ARBA00022827"/>
    </source>
</evidence>
<dbReference type="GO" id="GO:0004497">
    <property type="term" value="F:monooxygenase activity"/>
    <property type="evidence" value="ECO:0007669"/>
    <property type="project" value="UniProtKB-KW"/>
</dbReference>
<proteinExistence type="predicted"/>
<feature type="domain" description="Xylanolytic transcriptional activator regulatory" evidence="7">
    <location>
        <begin position="599"/>
        <end position="673"/>
    </location>
</feature>
<evidence type="ECO:0000256" key="6">
    <source>
        <dbReference type="SAM" id="MobiDB-lite"/>
    </source>
</evidence>
<sequence length="924" mass="104556">MSSTRVAIIGAGPAGLMLARLIHNQPGIEVTVFESDTSRHARKQGGSLDLHPKTGLAALKAGGLYEEFLQRARFDGEAMKFCDKMLTSYINTNGATEKSNHGRPEIDRSSLREMLLNSVPEDIIRWGFHLKSVDEKRRLIFDQGIETGFDLIVGADGAWSKIRTLLSDQKPEYSGLSGFRWTIPDAEKTAPVSYTLTNRGSVFAFSENTTIMSQYVGDGSIQVYTLSVQPEDWKERAEHDIINAEKVKATVLEQYKTWHPKLLDYLYHAQDPVMLPLYMLPVGWKWEHQSGVTLIGDAAHLMTPFAGEGVNLGLQDALKLSQAIIKASSSSSNEDMVLEAHVQKFENDIPLFSSGPTEAIKLSPDNLQHAPEKILSSVLSTQICEYPQEPIRRRRNRHLPSRGLQETESSSKAAKGDTHSSLGDFWASVEDEEYLRQTILNESRSENSQRLPSFLNSIFPHSGQADSLDVATDPWTWSEDHIHKCWQLFKQNVDPLVRVIHKPSMETLVQDAAINGISSLKPEAAALIVSICYAAVATLHPSHRAQQFSEDFHLLNHRHQYAIDLAMARANWFHSNHIQVMQALVIVLSCMPREDHRSLWMYTGLALRMATCLGLHSSTTTESKIKPFQADMRARLWWQICLVDVRISEDYGAESTALRIRSDCPLPLNLNDTDWDTCADTPPDQREGFTEMTYSLLRFDACKIDFQLQSFLSGEEVSTEKMDEKASILANEIHSKYLRFVEADSGSPLKTVTLRSGSVYTVKLRLKMYFPCLRNSDLSLSKYYELFLASVDILEKYNMFFSDETAGFGWMAEQYTQWHAVAFTLSFAYKALAKPEYWERVHEPVSRTLNAVGLLFGTQPTSGHRWQPLMRLYTRTVDIFEKLQSAGIEVPLQSMISEEELEDMEFLFKSDFANFQWENALEGL</sequence>
<evidence type="ECO:0000256" key="3">
    <source>
        <dbReference type="ARBA" id="ARBA00023002"/>
    </source>
</evidence>
<evidence type="ECO:0000313" key="9">
    <source>
        <dbReference type="Proteomes" id="UP000054383"/>
    </source>
</evidence>
<dbReference type="OrthoDB" id="4206507at2759"/>
<dbReference type="EMBL" id="CVMT01000004">
    <property type="protein sequence ID" value="CRG88466.1"/>
    <property type="molecule type" value="Genomic_DNA"/>
</dbReference>
<keyword evidence="4" id="KW-0503">Monooxygenase</keyword>
<dbReference type="Gene3D" id="3.50.50.60">
    <property type="entry name" value="FAD/NAD(P)-binding domain"/>
    <property type="match status" value="1"/>
</dbReference>
<keyword evidence="9" id="KW-1185">Reference proteome</keyword>
<accession>A0A0U1LZW5</accession>
<dbReference type="Pfam" id="PF04082">
    <property type="entry name" value="Fungal_trans"/>
    <property type="match status" value="1"/>
</dbReference>
<evidence type="ECO:0000256" key="5">
    <source>
        <dbReference type="ARBA" id="ARBA00023242"/>
    </source>
</evidence>
<evidence type="ECO:0000313" key="8">
    <source>
        <dbReference type="EMBL" id="CRG88466.1"/>
    </source>
</evidence>
<keyword evidence="5" id="KW-0539">Nucleus</keyword>
<dbReference type="AlphaFoldDB" id="A0A0U1LZW5"/>
<dbReference type="PRINTS" id="PR00420">
    <property type="entry name" value="RNGMNOXGNASE"/>
</dbReference>
<dbReference type="GO" id="GO:0006351">
    <property type="term" value="P:DNA-templated transcription"/>
    <property type="evidence" value="ECO:0007669"/>
    <property type="project" value="InterPro"/>
</dbReference>
<dbReference type="Pfam" id="PF01494">
    <property type="entry name" value="FAD_binding_3"/>
    <property type="match status" value="2"/>
</dbReference>
<reference evidence="8 9" key="1">
    <citation type="submission" date="2015-04" db="EMBL/GenBank/DDBJ databases">
        <authorList>
            <person name="Syromyatnikov M.Y."/>
            <person name="Popov V.N."/>
        </authorList>
    </citation>
    <scope>NUCLEOTIDE SEQUENCE [LARGE SCALE GENOMIC DNA]</scope>
    <source>
        <strain evidence="8">WF-38-12</strain>
    </source>
</reference>
<evidence type="ECO:0000256" key="4">
    <source>
        <dbReference type="ARBA" id="ARBA00023033"/>
    </source>
</evidence>
<dbReference type="PANTHER" id="PTHR46972:SF1">
    <property type="entry name" value="FAD DEPENDENT OXIDOREDUCTASE DOMAIN-CONTAINING PROTEIN"/>
    <property type="match status" value="1"/>
</dbReference>
<dbReference type="InterPro" id="IPR002938">
    <property type="entry name" value="FAD-bd"/>
</dbReference>
<dbReference type="SMART" id="SM00906">
    <property type="entry name" value="Fungal_trans"/>
    <property type="match status" value="1"/>
</dbReference>
<keyword evidence="1" id="KW-0285">Flavoprotein</keyword>
<organism evidence="8 9">
    <name type="scientific">Talaromyces islandicus</name>
    <name type="common">Penicillium islandicum</name>
    <dbReference type="NCBI Taxonomy" id="28573"/>
    <lineage>
        <taxon>Eukaryota</taxon>
        <taxon>Fungi</taxon>
        <taxon>Dikarya</taxon>
        <taxon>Ascomycota</taxon>
        <taxon>Pezizomycotina</taxon>
        <taxon>Eurotiomycetes</taxon>
        <taxon>Eurotiomycetidae</taxon>
        <taxon>Eurotiales</taxon>
        <taxon>Trichocomaceae</taxon>
        <taxon>Talaromyces</taxon>
        <taxon>Talaromyces sect. Islandici</taxon>
    </lineage>
</organism>
<dbReference type="SUPFAM" id="SSF51905">
    <property type="entry name" value="FAD/NAD(P)-binding domain"/>
    <property type="match status" value="1"/>
</dbReference>
<dbReference type="InterPro" id="IPR007219">
    <property type="entry name" value="XnlR_reg_dom"/>
</dbReference>